<evidence type="ECO:0000313" key="1">
    <source>
        <dbReference type="EMBL" id="MFD1511164.1"/>
    </source>
</evidence>
<dbReference type="EMBL" id="JBHUDD010000153">
    <property type="protein sequence ID" value="MFD1511164.1"/>
    <property type="molecule type" value="Genomic_DNA"/>
</dbReference>
<gene>
    <name evidence="1" type="ORF">ACFTOW_17415</name>
</gene>
<organism evidence="1 2">
    <name type="scientific">Lacimonas salitolerans</name>
    <dbReference type="NCBI Taxonomy" id="1323750"/>
    <lineage>
        <taxon>Bacteria</taxon>
        <taxon>Pseudomonadati</taxon>
        <taxon>Pseudomonadota</taxon>
        <taxon>Alphaproteobacteria</taxon>
        <taxon>Rhodobacterales</taxon>
        <taxon>Paracoccaceae</taxon>
        <taxon>Lacimonas</taxon>
    </lineage>
</organism>
<keyword evidence="2" id="KW-1185">Reference proteome</keyword>
<name>A0ABW4EM23_9RHOB</name>
<comment type="caution">
    <text evidence="1">The sequence shown here is derived from an EMBL/GenBank/DDBJ whole genome shotgun (WGS) entry which is preliminary data.</text>
</comment>
<accession>A0ABW4EM23</accession>
<dbReference type="RefSeq" id="WP_379918069.1">
    <property type="nucleotide sequence ID" value="NZ_JBHUDD010000153.1"/>
</dbReference>
<reference evidence="2" key="1">
    <citation type="journal article" date="2019" name="Int. J. Syst. Evol. Microbiol.">
        <title>The Global Catalogue of Microorganisms (GCM) 10K type strain sequencing project: providing services to taxonomists for standard genome sequencing and annotation.</title>
        <authorList>
            <consortium name="The Broad Institute Genomics Platform"/>
            <consortium name="The Broad Institute Genome Sequencing Center for Infectious Disease"/>
            <person name="Wu L."/>
            <person name="Ma J."/>
        </authorList>
    </citation>
    <scope>NUCLEOTIDE SEQUENCE [LARGE SCALE GENOMIC DNA]</scope>
    <source>
        <strain evidence="2">CGMCC 1.12477</strain>
    </source>
</reference>
<protein>
    <submittedName>
        <fullName evidence="1">Uncharacterized protein</fullName>
    </submittedName>
</protein>
<dbReference type="Proteomes" id="UP001597186">
    <property type="component" value="Unassembled WGS sequence"/>
</dbReference>
<sequence length="91" mass="10351">MSLIRLFHRRFHRVLTADSDLLAHCPNAAFFPIAGSWVPDWQKIDLTKHAMCSLIASAKAKQPGHKLRHVVADWSRETGQDIDIMGRGYKL</sequence>
<proteinExistence type="predicted"/>
<evidence type="ECO:0000313" key="2">
    <source>
        <dbReference type="Proteomes" id="UP001597186"/>
    </source>
</evidence>